<dbReference type="Proteomes" id="UP000655225">
    <property type="component" value="Unassembled WGS sequence"/>
</dbReference>
<organism evidence="3 4">
    <name type="scientific">Tetracentron sinense</name>
    <name type="common">Spur-leaf</name>
    <dbReference type="NCBI Taxonomy" id="13715"/>
    <lineage>
        <taxon>Eukaryota</taxon>
        <taxon>Viridiplantae</taxon>
        <taxon>Streptophyta</taxon>
        <taxon>Embryophyta</taxon>
        <taxon>Tracheophyta</taxon>
        <taxon>Spermatophyta</taxon>
        <taxon>Magnoliopsida</taxon>
        <taxon>Trochodendrales</taxon>
        <taxon>Trochodendraceae</taxon>
        <taxon>Tetracentron</taxon>
    </lineage>
</organism>
<dbReference type="OrthoDB" id="5835829at2759"/>
<reference evidence="3 4" key="1">
    <citation type="submission" date="2020-04" db="EMBL/GenBank/DDBJ databases">
        <title>Plant Genome Project.</title>
        <authorList>
            <person name="Zhang R.-G."/>
        </authorList>
    </citation>
    <scope>NUCLEOTIDE SEQUENCE [LARGE SCALE GENOMIC DNA]</scope>
    <source>
        <strain evidence="3">YNK0</strain>
        <tissue evidence="3">Leaf</tissue>
    </source>
</reference>
<comment type="similarity">
    <text evidence="1">Belongs to the UDP-glycosyltransferase family.</text>
</comment>
<evidence type="ECO:0000256" key="1">
    <source>
        <dbReference type="ARBA" id="ARBA00009995"/>
    </source>
</evidence>
<proteinExistence type="inferred from homology"/>
<comment type="caution">
    <text evidence="3">The sequence shown here is derived from an EMBL/GenBank/DDBJ whole genome shotgun (WGS) entry which is preliminary data.</text>
</comment>
<keyword evidence="2" id="KW-0808">Transferase</keyword>
<evidence type="ECO:0000313" key="3">
    <source>
        <dbReference type="EMBL" id="KAF8376965.1"/>
    </source>
</evidence>
<keyword evidence="4" id="KW-1185">Reference proteome</keyword>
<evidence type="ECO:0000256" key="2">
    <source>
        <dbReference type="ARBA" id="ARBA00022676"/>
    </source>
</evidence>
<dbReference type="GO" id="GO:0080044">
    <property type="term" value="F:quercetin 7-O-glucosyltransferase activity"/>
    <property type="evidence" value="ECO:0007669"/>
    <property type="project" value="TreeGrafter"/>
</dbReference>
<dbReference type="PANTHER" id="PTHR11926">
    <property type="entry name" value="GLUCOSYL/GLUCURONOSYL TRANSFERASES"/>
    <property type="match status" value="1"/>
</dbReference>
<dbReference type="GO" id="GO:0080043">
    <property type="term" value="F:quercetin 3-O-glucosyltransferase activity"/>
    <property type="evidence" value="ECO:0007669"/>
    <property type="project" value="TreeGrafter"/>
</dbReference>
<accession>A0A834YCB0</accession>
<dbReference type="OMA" id="INPIFHF"/>
<protein>
    <submittedName>
        <fullName evidence="3">Uncharacterized protein</fullName>
    </submittedName>
</protein>
<dbReference type="SUPFAM" id="SSF53756">
    <property type="entry name" value="UDP-Glycosyltransferase/glycogen phosphorylase"/>
    <property type="match status" value="1"/>
</dbReference>
<name>A0A834YCB0_TETSI</name>
<evidence type="ECO:0000313" key="4">
    <source>
        <dbReference type="Proteomes" id="UP000655225"/>
    </source>
</evidence>
<dbReference type="EMBL" id="JABCRI010000024">
    <property type="protein sequence ID" value="KAF8376965.1"/>
    <property type="molecule type" value="Genomic_DNA"/>
</dbReference>
<keyword evidence="2" id="KW-0328">Glycosyltransferase</keyword>
<gene>
    <name evidence="3" type="ORF">HHK36_030336</name>
</gene>
<dbReference type="AlphaFoldDB" id="A0A834YCB0"/>
<dbReference type="PANTHER" id="PTHR11926:SF986">
    <property type="entry name" value="UDP-GLYCOSYLTRANSFERASE 84A1"/>
    <property type="match status" value="1"/>
</dbReference>
<sequence>MGSKSGVHVLVVSFPPSQGNVNPLLRLAKCLASKGLLVTFSTTELIGQMMQKYNSCINTTTTVGDGQLRFDFFSDGSNVDELKCYELDAFMQSIDKNALMHQMETVGKDSFTHLINKQAQEGRPVSCIISNTFTPWALDVAAELGIPSAVLWIESFAVYSAYYHNFHGSASFPTIARPDLPVHLPSMPVLNPDEIPSFFLHPSSPYLGLRDAILGQFKNLSKAFCVFVDSFEELEHEIIESMSNLSPLKPIGPLFKSPQVANSSVRGDM</sequence>
<dbReference type="Gene3D" id="3.40.50.2000">
    <property type="entry name" value="Glycogen Phosphorylase B"/>
    <property type="match status" value="1"/>
</dbReference>